<dbReference type="Proteomes" id="UP000033121">
    <property type="component" value="Unassembled WGS sequence"/>
</dbReference>
<evidence type="ECO:0000256" key="3">
    <source>
        <dbReference type="SAM" id="Phobius"/>
    </source>
</evidence>
<protein>
    <submittedName>
        <fullName evidence="5">Peptidase C1 family protein</fullName>
    </submittedName>
</protein>
<dbReference type="GO" id="GO:0006508">
    <property type="term" value="P:proteolysis"/>
    <property type="evidence" value="ECO:0007669"/>
    <property type="project" value="InterPro"/>
</dbReference>
<dbReference type="InterPro" id="IPR013128">
    <property type="entry name" value="Peptidase_C1A"/>
</dbReference>
<dbReference type="AlphaFoldDB" id="A0A0E9N475"/>
<dbReference type="Gene3D" id="3.90.70.10">
    <property type="entry name" value="Cysteine proteinases"/>
    <property type="match status" value="1"/>
</dbReference>
<keyword evidence="3" id="KW-0472">Membrane</keyword>
<dbReference type="PANTHER" id="PTHR12411">
    <property type="entry name" value="CYSTEINE PROTEASE FAMILY C1-RELATED"/>
    <property type="match status" value="1"/>
</dbReference>
<evidence type="ECO:0000259" key="4">
    <source>
        <dbReference type="SMART" id="SM00645"/>
    </source>
</evidence>
<dbReference type="SUPFAM" id="SSF54001">
    <property type="entry name" value="Cysteine proteinases"/>
    <property type="match status" value="1"/>
</dbReference>
<dbReference type="GO" id="GO:0008234">
    <property type="term" value="F:cysteine-type peptidase activity"/>
    <property type="evidence" value="ECO:0007669"/>
    <property type="project" value="InterPro"/>
</dbReference>
<dbReference type="STRING" id="1220578.FPE01S_04_00250"/>
<comment type="similarity">
    <text evidence="1">Belongs to the peptidase C1 family.</text>
</comment>
<feature type="region of interest" description="Disordered" evidence="2">
    <location>
        <begin position="1"/>
        <end position="26"/>
    </location>
</feature>
<evidence type="ECO:0000256" key="2">
    <source>
        <dbReference type="SAM" id="MobiDB-lite"/>
    </source>
</evidence>
<comment type="caution">
    <text evidence="5">The sequence shown here is derived from an EMBL/GenBank/DDBJ whole genome shotgun (WGS) entry which is preliminary data.</text>
</comment>
<keyword evidence="3" id="KW-0812">Transmembrane</keyword>
<dbReference type="Pfam" id="PF00112">
    <property type="entry name" value="Peptidase_C1"/>
    <property type="match status" value="1"/>
</dbReference>
<proteinExistence type="inferred from homology"/>
<keyword evidence="3" id="KW-1133">Transmembrane helix</keyword>
<sequence>MTDDPQDPEQYNDNSGGGGGFPGRGGGGGFPGGGGGLIGLLPLLLSLFRGKGLLVILVIGGLLYFVMGRGGCNMGSVGNLAQLATGGFLDPRQFERAAIYEPLAEDNSKNPLPEAANLQRFAPAVGDQGAQGSCVAWSSAYGARTILEASKSGQDPNSVRFSPAFLYNQIGLDGCQGSYIVRAMEFMTKQGAVPYEQFPYTDQDCSRTPSQEQVREAGQFRMRGFNRLSQGDCTDAIDLRAIKENLAQGAPVVIGMMVGQSFMKDMMGKDVWIPSESDRSMMGFGGHAMCVVGYDDRKYGGSFLIMNSWGKEWGVNGFAWVRYGDFNYYVREAYGVEPMHQMGVMANTPLTGEIGLMEVVNTGKKVEPKGYITLKQGTGNQFVTTSSLRAGSLFKMEVKNSSECYVYVFGKETDGTSYTLFPYPNKDDQSKTKYSPFCGITGYRLFPKDKSMTPDSIGTRDMITVVLSKQPLDWYAINTAISKNPGTDYSTRVNNALGSKLLKSAGYSTTARGTMQFSGNSDPDQIMACVVEITKNR</sequence>
<feature type="compositionally biased region" description="Gly residues" evidence="2">
    <location>
        <begin position="15"/>
        <end position="26"/>
    </location>
</feature>
<evidence type="ECO:0000256" key="1">
    <source>
        <dbReference type="ARBA" id="ARBA00008455"/>
    </source>
</evidence>
<evidence type="ECO:0000313" key="6">
    <source>
        <dbReference type="Proteomes" id="UP000033121"/>
    </source>
</evidence>
<gene>
    <name evidence="5" type="ORF">FPE01S_04_00250</name>
</gene>
<feature type="transmembrane region" description="Helical" evidence="3">
    <location>
        <begin position="47"/>
        <end position="66"/>
    </location>
</feature>
<reference evidence="5 6" key="1">
    <citation type="submission" date="2015-04" db="EMBL/GenBank/DDBJ databases">
        <title>Whole genome shotgun sequence of Flavihumibacter petaseus NBRC 106054.</title>
        <authorList>
            <person name="Miyazawa S."/>
            <person name="Hosoyama A."/>
            <person name="Hashimoto M."/>
            <person name="Noguchi M."/>
            <person name="Tsuchikane K."/>
            <person name="Ohji S."/>
            <person name="Yamazoe A."/>
            <person name="Ichikawa N."/>
            <person name="Kimura A."/>
            <person name="Fujita N."/>
        </authorList>
    </citation>
    <scope>NUCLEOTIDE SEQUENCE [LARGE SCALE GENOMIC DNA]</scope>
    <source>
        <strain evidence="5 6">NBRC 106054</strain>
    </source>
</reference>
<evidence type="ECO:0000313" key="5">
    <source>
        <dbReference type="EMBL" id="GAO44782.1"/>
    </source>
</evidence>
<keyword evidence="6" id="KW-1185">Reference proteome</keyword>
<feature type="domain" description="Peptidase C1A papain C-terminal" evidence="4">
    <location>
        <begin position="112"/>
        <end position="339"/>
    </location>
</feature>
<dbReference type="InterPro" id="IPR038765">
    <property type="entry name" value="Papain-like_cys_pep_sf"/>
</dbReference>
<organism evidence="5 6">
    <name type="scientific">Flavihumibacter petaseus NBRC 106054</name>
    <dbReference type="NCBI Taxonomy" id="1220578"/>
    <lineage>
        <taxon>Bacteria</taxon>
        <taxon>Pseudomonadati</taxon>
        <taxon>Bacteroidota</taxon>
        <taxon>Chitinophagia</taxon>
        <taxon>Chitinophagales</taxon>
        <taxon>Chitinophagaceae</taxon>
        <taxon>Flavihumibacter</taxon>
    </lineage>
</organism>
<dbReference type="CDD" id="cd02619">
    <property type="entry name" value="Peptidase_C1"/>
    <property type="match status" value="1"/>
</dbReference>
<dbReference type="SMART" id="SM00645">
    <property type="entry name" value="Pept_C1"/>
    <property type="match status" value="1"/>
</dbReference>
<accession>A0A0E9N475</accession>
<dbReference type="EMBL" id="BBWV01000004">
    <property type="protein sequence ID" value="GAO44782.1"/>
    <property type="molecule type" value="Genomic_DNA"/>
</dbReference>
<dbReference type="InterPro" id="IPR000668">
    <property type="entry name" value="Peptidase_C1A_C"/>
</dbReference>
<name>A0A0E9N475_9BACT</name>